<evidence type="ECO:0000313" key="3">
    <source>
        <dbReference type="Proteomes" id="UP001146351"/>
    </source>
</evidence>
<dbReference type="OrthoDB" id="5412996at2759"/>
<comment type="caution">
    <text evidence="2">The sequence shown here is derived from an EMBL/GenBank/DDBJ whole genome shotgun (WGS) entry which is preliminary data.</text>
</comment>
<evidence type="ECO:0000259" key="1">
    <source>
        <dbReference type="Pfam" id="PF01636"/>
    </source>
</evidence>
<keyword evidence="3" id="KW-1185">Reference proteome</keyword>
<dbReference type="InterPro" id="IPR011009">
    <property type="entry name" value="Kinase-like_dom_sf"/>
</dbReference>
<sequence length="494" mass="57050">MLPGRRVLQILDREVQRPIGNFMIRHHKPYSPVAFDVLRKGAFNISFQMMYEKCSAVIRFPLPGATMFPEEKMQHEVATMRYLHDQTSVPLPFVFHWGPKKENPLELGPFIIMDYIDHEKTMYHTLNTPGIPGSERGRLNPEIDEDKLEDLYGQLAEILLQLSKPSLPKIGSLSQVDDFTWEVDSRPLSMPLNELVRLGSLPQSKLPARDTTFDTASAYFEFLAELHMAHLSTQRNDSVDSGDDCRRKYIARCLFRKLARDHKLTGRRGPLSPDHGSFKLWCDDFRPANVLVDEESKITGVMDWEFTYAAPVELSHAPPWLLLLEKPEYWPDGLDAWCVQYERRLPAFLKALTRREDDAIHQGWLQESQRLSGPMRESWDAGDFWIAYAARCNFAFDAIYWQKLDRRFFGPTETSDYDVAGKERVDLLDDKEKAEMEALVVRKLEEMPPRVLAWEPDEYTLEHFDIKEKHAAKQASIDEAEVNAVSDQLSESAT</sequence>
<reference evidence="2" key="1">
    <citation type="submission" date="2022-11" db="EMBL/GenBank/DDBJ databases">
        <authorList>
            <person name="Petersen C."/>
        </authorList>
    </citation>
    <scope>NUCLEOTIDE SEQUENCE</scope>
    <source>
        <strain evidence="2">IBT 21917</strain>
    </source>
</reference>
<dbReference type="EMBL" id="JAPQKO010000001">
    <property type="protein sequence ID" value="KAJ5183701.1"/>
    <property type="molecule type" value="Genomic_DNA"/>
</dbReference>
<dbReference type="AlphaFoldDB" id="A0A9W9LZA6"/>
<dbReference type="PANTHER" id="PTHR21310:SF37">
    <property type="entry name" value="AMINOGLYCOSIDE PHOSPHOTRANSFERASE DOMAIN-CONTAINING PROTEIN"/>
    <property type="match status" value="1"/>
</dbReference>
<gene>
    <name evidence="2" type="ORF">N7492_001317</name>
</gene>
<dbReference type="Gene3D" id="3.30.200.20">
    <property type="entry name" value="Phosphorylase Kinase, domain 1"/>
    <property type="match status" value="1"/>
</dbReference>
<feature type="domain" description="Aminoglycoside phosphotransferase" evidence="1">
    <location>
        <begin position="56"/>
        <end position="311"/>
    </location>
</feature>
<dbReference type="Pfam" id="PF01636">
    <property type="entry name" value="APH"/>
    <property type="match status" value="1"/>
</dbReference>
<evidence type="ECO:0000313" key="2">
    <source>
        <dbReference type="EMBL" id="KAJ5183701.1"/>
    </source>
</evidence>
<dbReference type="InterPro" id="IPR051678">
    <property type="entry name" value="AGP_Transferase"/>
</dbReference>
<organism evidence="2 3">
    <name type="scientific">Penicillium capsulatum</name>
    <dbReference type="NCBI Taxonomy" id="69766"/>
    <lineage>
        <taxon>Eukaryota</taxon>
        <taxon>Fungi</taxon>
        <taxon>Dikarya</taxon>
        <taxon>Ascomycota</taxon>
        <taxon>Pezizomycotina</taxon>
        <taxon>Eurotiomycetes</taxon>
        <taxon>Eurotiomycetidae</taxon>
        <taxon>Eurotiales</taxon>
        <taxon>Aspergillaceae</taxon>
        <taxon>Penicillium</taxon>
    </lineage>
</organism>
<accession>A0A9W9LZA6</accession>
<reference evidence="2" key="2">
    <citation type="journal article" date="2023" name="IMA Fungus">
        <title>Comparative genomic study of the Penicillium genus elucidates a diverse pangenome and 15 lateral gene transfer events.</title>
        <authorList>
            <person name="Petersen C."/>
            <person name="Sorensen T."/>
            <person name="Nielsen M.R."/>
            <person name="Sondergaard T.E."/>
            <person name="Sorensen J.L."/>
            <person name="Fitzpatrick D.A."/>
            <person name="Frisvad J.C."/>
            <person name="Nielsen K.L."/>
        </authorList>
    </citation>
    <scope>NUCLEOTIDE SEQUENCE</scope>
    <source>
        <strain evidence="2">IBT 21917</strain>
    </source>
</reference>
<dbReference type="SUPFAM" id="SSF56112">
    <property type="entry name" value="Protein kinase-like (PK-like)"/>
    <property type="match status" value="1"/>
</dbReference>
<proteinExistence type="predicted"/>
<dbReference type="PANTHER" id="PTHR21310">
    <property type="entry name" value="AMINOGLYCOSIDE PHOSPHOTRANSFERASE-RELATED-RELATED"/>
    <property type="match status" value="1"/>
</dbReference>
<dbReference type="Proteomes" id="UP001146351">
    <property type="component" value="Unassembled WGS sequence"/>
</dbReference>
<protein>
    <recommendedName>
        <fullName evidence="1">Aminoglycoside phosphotransferase domain-containing protein</fullName>
    </recommendedName>
</protein>
<dbReference type="InterPro" id="IPR002575">
    <property type="entry name" value="Aminoglycoside_PTrfase"/>
</dbReference>
<name>A0A9W9LZA6_9EURO</name>